<evidence type="ECO:0000259" key="1">
    <source>
        <dbReference type="Pfam" id="PF07833"/>
    </source>
</evidence>
<evidence type="ECO:0000313" key="5">
    <source>
        <dbReference type="Proteomes" id="UP000838749"/>
    </source>
</evidence>
<comment type="caution">
    <text evidence="4">The sequence shown here is derived from an EMBL/GenBank/DDBJ whole genome shotgun (WGS) entry which is preliminary data.</text>
</comment>
<evidence type="ECO:0000259" key="2">
    <source>
        <dbReference type="Pfam" id="PF11738"/>
    </source>
</evidence>
<dbReference type="InterPro" id="IPR021729">
    <property type="entry name" value="DUF3298"/>
</dbReference>
<protein>
    <submittedName>
        <fullName evidence="4">Uncharacterized protein</fullName>
    </submittedName>
</protein>
<feature type="domain" description="Copper amine oxidase-like N-terminal" evidence="1">
    <location>
        <begin position="63"/>
        <end position="155"/>
    </location>
</feature>
<sequence>MMNISKEIVRKWGIGLMSAGLLLGGGVLPGEIGYAASDQTQSKVIASSIVLKANGMISRETGILQEGKVWIPITFMRDVLRLPFTYDKKENAYTIGKGTTKVKLMLSSYGTSIWVNNYYIREYEGKLINNRLYVPSGLLNDYLGYKVDWSRGSSKLNVVNRPQNTLTVTTETYAKDRKEAFIQLDYPKIGGLSNSNAQQAMNDILKESAMRFAAGAEKDISNRSGSEPKYTYDIDYVVTYNQNGVISLVMSQYSDTGGAHGMTNREAFTFSLKDGKRLLLGDLFGANPNYKQLLNAKLNKLVKAEESYLGGFNGLNTEKYFYLKDDQVVLFFQLYEYTAYAAGFPEYTFTFKELLPEGGSPFAAIK</sequence>
<gene>
    <name evidence="4" type="ORF">PAECIP111894_04874</name>
</gene>
<dbReference type="Proteomes" id="UP000838749">
    <property type="component" value="Unassembled WGS sequence"/>
</dbReference>
<organism evidence="4 5">
    <name type="scientific">Paenibacillus pseudetheri</name>
    <dbReference type="NCBI Taxonomy" id="2897682"/>
    <lineage>
        <taxon>Bacteria</taxon>
        <taxon>Bacillati</taxon>
        <taxon>Bacillota</taxon>
        <taxon>Bacilli</taxon>
        <taxon>Bacillales</taxon>
        <taxon>Paenibacillaceae</taxon>
        <taxon>Paenibacillus</taxon>
    </lineage>
</organism>
<evidence type="ECO:0000313" key="4">
    <source>
        <dbReference type="EMBL" id="CAH1058696.1"/>
    </source>
</evidence>
<feature type="domain" description="DUF3298" evidence="2">
    <location>
        <begin position="282"/>
        <end position="351"/>
    </location>
</feature>
<dbReference type="Gene3D" id="3.90.640.20">
    <property type="entry name" value="Heat-shock cognate protein, ATPase"/>
    <property type="match status" value="1"/>
</dbReference>
<dbReference type="InterPro" id="IPR012854">
    <property type="entry name" value="Cu_amine_oxidase-like_N"/>
</dbReference>
<keyword evidence="5" id="KW-1185">Reference proteome</keyword>
<accession>A0ABN8FU87</accession>
<reference evidence="4" key="1">
    <citation type="submission" date="2021-12" db="EMBL/GenBank/DDBJ databases">
        <authorList>
            <person name="Criscuolo A."/>
        </authorList>
    </citation>
    <scope>NUCLEOTIDE SEQUENCE</scope>
    <source>
        <strain evidence="4">CIP111894</strain>
    </source>
</reference>
<dbReference type="InterPro" id="IPR025303">
    <property type="entry name" value="PdaC"/>
</dbReference>
<dbReference type="RefSeq" id="WP_234540527.1">
    <property type="nucleotide sequence ID" value="NZ_CAKMAB010000038.1"/>
</dbReference>
<dbReference type="EMBL" id="CAKMAB010000038">
    <property type="protein sequence ID" value="CAH1058696.1"/>
    <property type="molecule type" value="Genomic_DNA"/>
</dbReference>
<dbReference type="Pfam" id="PF07833">
    <property type="entry name" value="Cu_amine_oxidN1"/>
    <property type="match status" value="1"/>
</dbReference>
<dbReference type="InterPro" id="IPR037126">
    <property type="entry name" value="PdaC/RsiV-like_sf"/>
</dbReference>
<proteinExistence type="predicted"/>
<evidence type="ECO:0000259" key="3">
    <source>
        <dbReference type="Pfam" id="PF13739"/>
    </source>
</evidence>
<dbReference type="SUPFAM" id="SSF55383">
    <property type="entry name" value="Copper amine oxidase, domain N"/>
    <property type="match status" value="1"/>
</dbReference>
<name>A0ABN8FU87_9BACL</name>
<feature type="domain" description="Deacetylase PdaC" evidence="3">
    <location>
        <begin position="178"/>
        <end position="263"/>
    </location>
</feature>
<dbReference type="Pfam" id="PF11738">
    <property type="entry name" value="DUF3298"/>
    <property type="match status" value="1"/>
</dbReference>
<dbReference type="Gene3D" id="3.30.565.40">
    <property type="entry name" value="Fervidobacterium nodosum Rt17-B1 like"/>
    <property type="match status" value="1"/>
</dbReference>
<dbReference type="Pfam" id="PF13739">
    <property type="entry name" value="PdaC"/>
    <property type="match status" value="1"/>
</dbReference>
<dbReference type="InterPro" id="IPR036582">
    <property type="entry name" value="Mao_N_sf"/>
</dbReference>